<dbReference type="PANTHER" id="PTHR43397">
    <property type="entry name" value="ERGOTHIONEINE BIOSYNTHESIS PROTEIN 1"/>
    <property type="match status" value="1"/>
</dbReference>
<dbReference type="InterPro" id="IPR051128">
    <property type="entry name" value="EgtD_Methyltrsf_superfamily"/>
</dbReference>
<keyword evidence="1" id="KW-0489">Methyltransferase</keyword>
<reference evidence="4 5" key="1">
    <citation type="journal article" date="2014" name="Nature">
        <title>An environmental bacterial taxon with a large and distinct metabolic repertoire.</title>
        <authorList>
            <person name="Wilson M.C."/>
            <person name="Mori T."/>
            <person name="Ruckert C."/>
            <person name="Uria A.R."/>
            <person name="Helf M.J."/>
            <person name="Takada K."/>
            <person name="Gernert C."/>
            <person name="Steffens U.A."/>
            <person name="Heycke N."/>
            <person name="Schmitt S."/>
            <person name="Rinke C."/>
            <person name="Helfrich E.J."/>
            <person name="Brachmann A.O."/>
            <person name="Gurgui C."/>
            <person name="Wakimoto T."/>
            <person name="Kracht M."/>
            <person name="Crusemann M."/>
            <person name="Hentschel U."/>
            <person name="Abe I."/>
            <person name="Matsunaga S."/>
            <person name="Kalinowski J."/>
            <person name="Takeyama H."/>
            <person name="Piel J."/>
        </authorList>
    </citation>
    <scope>NUCLEOTIDE SEQUENCE [LARGE SCALE GENOMIC DNA]</scope>
    <source>
        <strain evidence="5">TSY2</strain>
    </source>
</reference>
<dbReference type="SUPFAM" id="SSF53335">
    <property type="entry name" value="S-adenosyl-L-methionine-dependent methyltransferases"/>
    <property type="match status" value="1"/>
</dbReference>
<evidence type="ECO:0000259" key="3">
    <source>
        <dbReference type="Pfam" id="PF10017"/>
    </source>
</evidence>
<evidence type="ECO:0000256" key="2">
    <source>
        <dbReference type="ARBA" id="ARBA00022679"/>
    </source>
</evidence>
<dbReference type="AlphaFoldDB" id="W4MBC5"/>
<accession>W4MBC5</accession>
<dbReference type="Gene3D" id="3.40.50.150">
    <property type="entry name" value="Vaccinia Virus protein VP39"/>
    <property type="match status" value="1"/>
</dbReference>
<organism evidence="4 5">
    <name type="scientific">Candidatus Entotheonella gemina</name>
    <dbReference type="NCBI Taxonomy" id="1429439"/>
    <lineage>
        <taxon>Bacteria</taxon>
        <taxon>Pseudomonadati</taxon>
        <taxon>Nitrospinota/Tectimicrobiota group</taxon>
        <taxon>Candidatus Tectimicrobiota</taxon>
        <taxon>Candidatus Entotheonellia</taxon>
        <taxon>Candidatus Entotheonellales</taxon>
        <taxon>Candidatus Entotheonellaceae</taxon>
        <taxon>Candidatus Entotheonella</taxon>
    </lineage>
</organism>
<keyword evidence="2" id="KW-0808">Transferase</keyword>
<gene>
    <name evidence="4" type="ORF">ETSY2_12615</name>
</gene>
<dbReference type="PIRSF" id="PIRSF018005">
    <property type="entry name" value="UCP018005"/>
    <property type="match status" value="1"/>
</dbReference>
<evidence type="ECO:0000313" key="4">
    <source>
        <dbReference type="EMBL" id="ETX07201.1"/>
    </source>
</evidence>
<sequence length="265" mass="29712">GLYQDAYAAALDRLPNTPLHYVSLGCGGGRKDALFLQRAWPHLPQLHYTPTDISAALVVETMLHIQPSFPELACSPYVLDLEAEPDLNAELAPHDPAASVRLFSCFGMIPNFDYQTFLRYVRRTLRRGDLLLISANLSPEPYPAAEAYIAPQYDNPHAHAWYSGLLDSLGFPMPQVSTSVRAVPLREDGQIWQLQVHTAFLQPVTLTVYGESFHFNPDERLQVFFSTRFTPEVIPEIFANAGLQVIDAFLFESREEGIYLCRASA</sequence>
<dbReference type="GO" id="GO:0008168">
    <property type="term" value="F:methyltransferase activity"/>
    <property type="evidence" value="ECO:0007669"/>
    <property type="project" value="UniProtKB-KW"/>
</dbReference>
<name>W4MBC5_9BACT</name>
<dbReference type="PANTHER" id="PTHR43397:SF1">
    <property type="entry name" value="ERGOTHIONEINE BIOSYNTHESIS PROTEIN 1"/>
    <property type="match status" value="1"/>
</dbReference>
<dbReference type="GO" id="GO:0032259">
    <property type="term" value="P:methylation"/>
    <property type="evidence" value="ECO:0007669"/>
    <property type="project" value="UniProtKB-KW"/>
</dbReference>
<evidence type="ECO:0000256" key="1">
    <source>
        <dbReference type="ARBA" id="ARBA00022603"/>
    </source>
</evidence>
<dbReference type="InterPro" id="IPR017804">
    <property type="entry name" value="MeTrfase_EgtD-like"/>
</dbReference>
<comment type="caution">
    <text evidence="4">The sequence shown here is derived from an EMBL/GenBank/DDBJ whole genome shotgun (WGS) entry which is preliminary data.</text>
</comment>
<feature type="non-terminal residue" evidence="4">
    <location>
        <position position="1"/>
    </location>
</feature>
<proteinExistence type="predicted"/>
<evidence type="ECO:0000313" key="5">
    <source>
        <dbReference type="Proteomes" id="UP000019140"/>
    </source>
</evidence>
<feature type="domain" description="Histidine-specific methyltransferase SAM-dependent" evidence="3">
    <location>
        <begin position="20"/>
        <end position="262"/>
    </location>
</feature>
<dbReference type="HOGENOM" id="CLU_1047650_0_0_7"/>
<keyword evidence="5" id="KW-1185">Reference proteome</keyword>
<dbReference type="Pfam" id="PF10017">
    <property type="entry name" value="Methyltransf_33"/>
    <property type="match status" value="1"/>
</dbReference>
<protein>
    <recommendedName>
        <fullName evidence="3">Histidine-specific methyltransferase SAM-dependent domain-containing protein</fullName>
    </recommendedName>
</protein>
<dbReference type="EMBL" id="AZHX01000503">
    <property type="protein sequence ID" value="ETX07201.1"/>
    <property type="molecule type" value="Genomic_DNA"/>
</dbReference>
<dbReference type="InterPro" id="IPR019257">
    <property type="entry name" value="MeTrfase_dom"/>
</dbReference>
<dbReference type="InterPro" id="IPR029063">
    <property type="entry name" value="SAM-dependent_MTases_sf"/>
</dbReference>
<dbReference type="Proteomes" id="UP000019140">
    <property type="component" value="Unassembled WGS sequence"/>
</dbReference>